<protein>
    <submittedName>
        <fullName evidence="3">Serine hydrolase domain-containing protein</fullName>
        <ecNumber evidence="3">3.-.-.-</ecNumber>
    </submittedName>
</protein>
<name>A0AB39L3V5_9MICC</name>
<feature type="chain" id="PRO_5044299739" evidence="1">
    <location>
        <begin position="36"/>
        <end position="422"/>
    </location>
</feature>
<evidence type="ECO:0000259" key="2">
    <source>
        <dbReference type="Pfam" id="PF00144"/>
    </source>
</evidence>
<evidence type="ECO:0000256" key="1">
    <source>
        <dbReference type="SAM" id="SignalP"/>
    </source>
</evidence>
<keyword evidence="1" id="KW-0732">Signal</keyword>
<dbReference type="PANTHER" id="PTHR46825">
    <property type="entry name" value="D-ALANYL-D-ALANINE-CARBOXYPEPTIDASE/ENDOPEPTIDASE AMPH"/>
    <property type="match status" value="1"/>
</dbReference>
<accession>A0AB39L3V5</accession>
<feature type="signal peptide" evidence="1">
    <location>
        <begin position="1"/>
        <end position="35"/>
    </location>
</feature>
<dbReference type="InterPro" id="IPR001466">
    <property type="entry name" value="Beta-lactam-related"/>
</dbReference>
<dbReference type="Gene3D" id="3.40.710.10">
    <property type="entry name" value="DD-peptidase/beta-lactamase superfamily"/>
    <property type="match status" value="1"/>
</dbReference>
<dbReference type="RefSeq" id="WP_369045436.1">
    <property type="nucleotide sequence ID" value="NZ_CP163302.1"/>
</dbReference>
<dbReference type="KEGG" id="spue:AB5L97_16330"/>
<dbReference type="InterPro" id="IPR050491">
    <property type="entry name" value="AmpC-like"/>
</dbReference>
<dbReference type="GO" id="GO:0016787">
    <property type="term" value="F:hydrolase activity"/>
    <property type="evidence" value="ECO:0007669"/>
    <property type="project" value="UniProtKB-KW"/>
</dbReference>
<dbReference type="EC" id="3.-.-.-" evidence="3"/>
<dbReference type="InterPro" id="IPR012338">
    <property type="entry name" value="Beta-lactam/transpept-like"/>
</dbReference>
<dbReference type="PANTHER" id="PTHR46825:SF7">
    <property type="entry name" value="D-ALANYL-D-ALANINE CARBOXYPEPTIDASE"/>
    <property type="match status" value="1"/>
</dbReference>
<evidence type="ECO:0000313" key="3">
    <source>
        <dbReference type="EMBL" id="XDP44817.1"/>
    </source>
</evidence>
<dbReference type="EMBL" id="CP163302">
    <property type="protein sequence ID" value="XDP44817.1"/>
    <property type="molecule type" value="Genomic_DNA"/>
</dbReference>
<dbReference type="PROSITE" id="PS51257">
    <property type="entry name" value="PROKAR_LIPOPROTEIN"/>
    <property type="match status" value="1"/>
</dbReference>
<proteinExistence type="predicted"/>
<sequence>MSGRVPRRWAHGSAVLAVVALLTLTACTPQPTADAAATTGGASAPSSVNPELAAKVRGIVTDTMAKDRLRAVIVRVTVDGQAVITEAFGESMPGVPATTDMHFRNGAVAISYMSTALLQLVDAKEVSLDDKLSKWLPEVPHSDSVTLGQLAQMTSGYADYVQDQGLIDALYKDPFHTWTPEELASIGASKPLFYKPGTNWDYAHTNYVLLGLALEKITGMRLDALLQEKVLGPLGLRNTRDPGSPAIPEPVLHAYTSERREPLKIPAAIRFLEDSTYWNPSWTLARGAIQTTDIADMAATADAIGSGTLLSPESHALQVSPSLRGKGSKIDGCPTCAQQSVGYTYGLGVVISGDWLLQNPMFAGYSAVEASLPSQKIAVAVAATYSADAFDSSGNTPNRAQDLFRLIGAAAAPDDAPPVPPS</sequence>
<organism evidence="3">
    <name type="scientific">Sinomonas puerhi</name>
    <dbReference type="NCBI Taxonomy" id="3238584"/>
    <lineage>
        <taxon>Bacteria</taxon>
        <taxon>Bacillati</taxon>
        <taxon>Actinomycetota</taxon>
        <taxon>Actinomycetes</taxon>
        <taxon>Micrococcales</taxon>
        <taxon>Micrococcaceae</taxon>
        <taxon>Sinomonas</taxon>
    </lineage>
</organism>
<dbReference type="Pfam" id="PF00144">
    <property type="entry name" value="Beta-lactamase"/>
    <property type="match status" value="1"/>
</dbReference>
<dbReference type="AlphaFoldDB" id="A0AB39L3V5"/>
<gene>
    <name evidence="3" type="ORF">AB5L97_16330</name>
</gene>
<keyword evidence="3" id="KW-0378">Hydrolase</keyword>
<reference evidence="3" key="1">
    <citation type="submission" date="2024-07" db="EMBL/GenBank/DDBJ databases">
        <authorList>
            <person name="fu j."/>
        </authorList>
    </citation>
    <scope>NUCLEOTIDE SEQUENCE</scope>
    <source>
        <strain evidence="3">P10A9</strain>
    </source>
</reference>
<dbReference type="SUPFAM" id="SSF56601">
    <property type="entry name" value="beta-lactamase/transpeptidase-like"/>
    <property type="match status" value="1"/>
</dbReference>
<feature type="domain" description="Beta-lactamase-related" evidence="2">
    <location>
        <begin position="57"/>
        <end position="400"/>
    </location>
</feature>